<evidence type="ECO:0000313" key="4">
    <source>
        <dbReference type="EMBL" id="EAQ77058.1"/>
    </source>
</evidence>
<dbReference type="Proteomes" id="UP000004358">
    <property type="component" value="Unassembled WGS sequence"/>
</dbReference>
<dbReference type="InterPro" id="IPR013320">
    <property type="entry name" value="ConA-like_dom_sf"/>
</dbReference>
<reference evidence="4 5" key="1">
    <citation type="submission" date="2006-02" db="EMBL/GenBank/DDBJ databases">
        <authorList>
            <person name="Amann R."/>
            <person name="Ferriera S."/>
            <person name="Johnson J."/>
            <person name="Kravitz S."/>
            <person name="Halpern A."/>
            <person name="Remington K."/>
            <person name="Beeson K."/>
            <person name="Tran B."/>
            <person name="Rogers Y.-H."/>
            <person name="Friedman R."/>
            <person name="Venter J.C."/>
        </authorList>
    </citation>
    <scope>NUCLEOTIDE SEQUENCE [LARGE SCALE GENOMIC DNA]</scope>
    <source>
        <strain evidence="4 5">DSM 3645</strain>
    </source>
</reference>
<dbReference type="eggNOG" id="COG3712">
    <property type="taxonomic scope" value="Bacteria"/>
</dbReference>
<feature type="domain" description="LamG-like jellyroll fold" evidence="3">
    <location>
        <begin position="409"/>
        <end position="556"/>
    </location>
</feature>
<comment type="caution">
    <text evidence="4">The sequence shown here is derived from an EMBL/GenBank/DDBJ whole genome shotgun (WGS) entry which is preliminary data.</text>
</comment>
<dbReference type="RefSeq" id="WP_002652914.1">
    <property type="nucleotide sequence ID" value="NZ_CH672376.1"/>
</dbReference>
<sequence length="567" mass="62214">MAFQSRFDELLALLLDDVATVVELDELVAIITEDAVKLNQLKDHLVLSDRLSQYEDTRRDALRYVESLKTRARAESASDRFVEAVINSSHSKTGRQAAQPGRPLSSRVWVWIGLAVAASLLIAIASWPEARRDDEDSPTIAASTDPAREDATDSGVAVLTRVVNVVGANTSTWHEGSTLIPQTLAWDKGVLQLEFYSGATVVAEGPASLEIVDPSHIICHFGKLRANIPEPAQGFTILSSTMEVVDLGTEFGMEISSDGSINVQVFEGKIELYETNSERNLATRQELSEGKALAISADGLSKSIDSQSLNFISPNQLSTLTSEASQRHLENWLEQRSVTLADPRVIAYFPFDRQATDDRSLVGYAAGGKELTGAIVGAQWAEGRWPGKSSLEFKRPGDRVRISIPGSYASLTFATWIRLDGLDRRFNSLLLTDKFEVNNPHWQIHQEGHLILGVPDPGVVATHNYRSPQVFQLQDIGNWVQIVTVYDAADQQVRHYLNGKLISSEAFQPTAQGELVLGDATIGNWSPPKGALPSKIRNFNGRMDELTVYGVALSGAQILELFRLGRP</sequence>
<dbReference type="Gene3D" id="2.60.120.200">
    <property type="match status" value="1"/>
</dbReference>
<dbReference type="SUPFAM" id="SSF49899">
    <property type="entry name" value="Concanavalin A-like lectins/glucanases"/>
    <property type="match status" value="1"/>
</dbReference>
<dbReference type="Gene3D" id="2.60.120.1440">
    <property type="match status" value="1"/>
</dbReference>
<dbReference type="Pfam" id="PF13385">
    <property type="entry name" value="Laminin_G_3"/>
    <property type="match status" value="1"/>
</dbReference>
<gene>
    <name evidence="4" type="ORF">DSM3645_25091</name>
</gene>
<dbReference type="AlphaFoldDB" id="A4A2E4"/>
<keyword evidence="1" id="KW-0732">Signal</keyword>
<evidence type="ECO:0000256" key="1">
    <source>
        <dbReference type="ARBA" id="ARBA00022729"/>
    </source>
</evidence>
<protein>
    <recommendedName>
        <fullName evidence="3">LamG-like jellyroll fold domain-containing protein</fullName>
    </recommendedName>
</protein>
<evidence type="ECO:0000256" key="2">
    <source>
        <dbReference type="ARBA" id="ARBA00023157"/>
    </source>
</evidence>
<keyword evidence="2" id="KW-1015">Disulfide bond</keyword>
<dbReference type="EMBL" id="AANZ01000044">
    <property type="protein sequence ID" value="EAQ77058.1"/>
    <property type="molecule type" value="Genomic_DNA"/>
</dbReference>
<accession>A4A2E4</accession>
<dbReference type="GO" id="GO:0016989">
    <property type="term" value="F:sigma factor antagonist activity"/>
    <property type="evidence" value="ECO:0007669"/>
    <property type="project" value="TreeGrafter"/>
</dbReference>
<dbReference type="STRING" id="314230.DSM3645_25091"/>
<dbReference type="PANTHER" id="PTHR30273">
    <property type="entry name" value="PERIPLASMIC SIGNAL SENSOR AND SIGMA FACTOR ACTIVATOR FECR-RELATED"/>
    <property type="match status" value="1"/>
</dbReference>
<organism evidence="4 5">
    <name type="scientific">Blastopirellula marina DSM 3645</name>
    <dbReference type="NCBI Taxonomy" id="314230"/>
    <lineage>
        <taxon>Bacteria</taxon>
        <taxon>Pseudomonadati</taxon>
        <taxon>Planctomycetota</taxon>
        <taxon>Planctomycetia</taxon>
        <taxon>Pirellulales</taxon>
        <taxon>Pirellulaceae</taxon>
        <taxon>Blastopirellula</taxon>
    </lineage>
</organism>
<dbReference type="InterPro" id="IPR012373">
    <property type="entry name" value="Ferrdict_sens_TM"/>
</dbReference>
<dbReference type="OrthoDB" id="258532at2"/>
<dbReference type="PANTHER" id="PTHR30273:SF2">
    <property type="entry name" value="PROTEIN FECR"/>
    <property type="match status" value="1"/>
</dbReference>
<dbReference type="SMART" id="SM00560">
    <property type="entry name" value="LamGL"/>
    <property type="match status" value="1"/>
</dbReference>
<evidence type="ECO:0000313" key="5">
    <source>
        <dbReference type="Proteomes" id="UP000004358"/>
    </source>
</evidence>
<name>A4A2E4_9BACT</name>
<dbReference type="HOGENOM" id="CLU_487353_0_0_0"/>
<proteinExistence type="predicted"/>
<dbReference type="InterPro" id="IPR006558">
    <property type="entry name" value="LamG-like"/>
</dbReference>
<evidence type="ECO:0000259" key="3">
    <source>
        <dbReference type="SMART" id="SM00560"/>
    </source>
</evidence>